<sequence>MLKIMQKRLKIIVLTLGAVVLIGLFAQFRVLYQSSKVETEIHIAESECTCYLDGVPHDFCYRLPADSHLYGRRFNCTYAAYLEKLDLLSDSNALNMATSDMPKPMFVTAMSDNHYKEGLTLIANIRKLWSQQKIIVYNLGLNDGSVAELKEKCLVELRDFPFHNYPNHVRDLMEFRWKPLLIAMTVKEFGAIWYMDTSVRWKKDRLDLVYKEINCRKDRGWTWNNIDSVVTDCRKPGYLLHSSSGHSVYATTNPGVYDFIPTLPERLRSKSCLNYDAGFAFVVRTSDSINILKWYVLCALEKNCMAPYGASPYCAFEEDRFYHYANCHRYDQSIINLLLANSYDYNSMNYVTDLGIEGAAVDRTAAKSFKPDDFSCVKTYMSTVMTSM</sequence>
<keyword evidence="2" id="KW-1185">Reference proteome</keyword>
<dbReference type="EMBL" id="JAHQIW010004874">
    <property type="protein sequence ID" value="KAJ1364117.1"/>
    <property type="molecule type" value="Genomic_DNA"/>
</dbReference>
<dbReference type="AlphaFoldDB" id="A0AAD5N7W0"/>
<dbReference type="PANTHER" id="PTHR31389">
    <property type="entry name" value="LD39211P"/>
    <property type="match status" value="1"/>
</dbReference>
<proteinExistence type="predicted"/>
<dbReference type="Pfam" id="PF07801">
    <property type="entry name" value="DUF1647"/>
    <property type="match status" value="1"/>
</dbReference>
<dbReference type="Proteomes" id="UP001196413">
    <property type="component" value="Unassembled WGS sequence"/>
</dbReference>
<reference evidence="1" key="1">
    <citation type="submission" date="2021-06" db="EMBL/GenBank/DDBJ databases">
        <title>Parelaphostrongylus tenuis whole genome reference sequence.</title>
        <authorList>
            <person name="Garwood T.J."/>
            <person name="Larsen P.A."/>
            <person name="Fountain-Jones N.M."/>
            <person name="Garbe J.R."/>
            <person name="Macchietto M.G."/>
            <person name="Kania S.A."/>
            <person name="Gerhold R.W."/>
            <person name="Richards J.E."/>
            <person name="Wolf T.M."/>
        </authorList>
    </citation>
    <scope>NUCLEOTIDE SEQUENCE</scope>
    <source>
        <strain evidence="1">MNPRO001-30</strain>
        <tissue evidence="1">Meninges</tissue>
    </source>
</reference>
<name>A0AAD5N7W0_PARTN</name>
<comment type="caution">
    <text evidence="1">The sequence shown here is derived from an EMBL/GenBank/DDBJ whole genome shotgun (WGS) entry which is preliminary data.</text>
</comment>
<organism evidence="1 2">
    <name type="scientific">Parelaphostrongylus tenuis</name>
    <name type="common">Meningeal worm</name>
    <dbReference type="NCBI Taxonomy" id="148309"/>
    <lineage>
        <taxon>Eukaryota</taxon>
        <taxon>Metazoa</taxon>
        <taxon>Ecdysozoa</taxon>
        <taxon>Nematoda</taxon>
        <taxon>Chromadorea</taxon>
        <taxon>Rhabditida</taxon>
        <taxon>Rhabditina</taxon>
        <taxon>Rhabditomorpha</taxon>
        <taxon>Strongyloidea</taxon>
        <taxon>Metastrongylidae</taxon>
        <taxon>Parelaphostrongylus</taxon>
    </lineage>
</organism>
<dbReference type="PANTHER" id="PTHR31389:SF4">
    <property type="entry name" value="LD39211P"/>
    <property type="match status" value="1"/>
</dbReference>
<dbReference type="InterPro" id="IPR012444">
    <property type="entry name" value="DUF1647"/>
</dbReference>
<accession>A0AAD5N7W0</accession>
<gene>
    <name evidence="1" type="ORF">KIN20_024134</name>
</gene>
<evidence type="ECO:0000313" key="1">
    <source>
        <dbReference type="EMBL" id="KAJ1364117.1"/>
    </source>
</evidence>
<protein>
    <submittedName>
        <fullName evidence="1">Uncharacterized protein</fullName>
    </submittedName>
</protein>
<evidence type="ECO:0000313" key="2">
    <source>
        <dbReference type="Proteomes" id="UP001196413"/>
    </source>
</evidence>